<protein>
    <submittedName>
        <fullName evidence="1">Uncharacterized protein</fullName>
    </submittedName>
</protein>
<organism evidence="1 2">
    <name type="scientific">Streptosporangium canum</name>
    <dbReference type="NCBI Taxonomy" id="324952"/>
    <lineage>
        <taxon>Bacteria</taxon>
        <taxon>Bacillati</taxon>
        <taxon>Actinomycetota</taxon>
        <taxon>Actinomycetes</taxon>
        <taxon>Streptosporangiales</taxon>
        <taxon>Streptosporangiaceae</taxon>
        <taxon>Streptosporangium</taxon>
    </lineage>
</organism>
<dbReference type="EMBL" id="FOQY01000062">
    <property type="protein sequence ID" value="SFL16113.1"/>
    <property type="molecule type" value="Genomic_DNA"/>
</dbReference>
<name>A0A1I4FF90_9ACTN</name>
<reference evidence="2" key="1">
    <citation type="submission" date="2016-10" db="EMBL/GenBank/DDBJ databases">
        <authorList>
            <person name="Varghese N."/>
            <person name="Submissions S."/>
        </authorList>
    </citation>
    <scope>NUCLEOTIDE SEQUENCE [LARGE SCALE GENOMIC DNA]</scope>
    <source>
        <strain evidence="2">CGMCC 4.2126</strain>
    </source>
</reference>
<evidence type="ECO:0000313" key="1">
    <source>
        <dbReference type="EMBL" id="SFL16113.1"/>
    </source>
</evidence>
<sequence>MAYESDRAIYMTSAATAQAAAAILAHPAAVPRLLLAKTIADMMVMLVSNPGAMCKASEEWCGSDDGDADLDAVEKGIRALKVKAREYEGWEGDACELFIDKMEILLDELEKMKNYRNSSGQTLRQAAEIYHHGAQFVGGVAALMSGLAAASLIPIAKGASNLTIATVLKSVGRTVLRIFRMKLKVLAAAGVILAGVNGYQLAQAQLLPGLKALPDKAPEFKRAGTEGFPFGQQETLSV</sequence>
<dbReference type="GeneID" id="96303722"/>
<accession>A0A1I4FF90</accession>
<evidence type="ECO:0000313" key="2">
    <source>
        <dbReference type="Proteomes" id="UP000199111"/>
    </source>
</evidence>
<dbReference type="RefSeq" id="WP_093892203.1">
    <property type="nucleotide sequence ID" value="NZ_FOQY01000062.1"/>
</dbReference>
<gene>
    <name evidence="1" type="ORF">SAMN05216275_1626</name>
</gene>
<keyword evidence="2" id="KW-1185">Reference proteome</keyword>
<dbReference type="AlphaFoldDB" id="A0A1I4FF90"/>
<proteinExistence type="predicted"/>
<dbReference type="Proteomes" id="UP000199111">
    <property type="component" value="Unassembled WGS sequence"/>
</dbReference>